<reference evidence="1" key="1">
    <citation type="submission" date="2021-08" db="EMBL/GenBank/DDBJ databases">
        <authorList>
            <person name="Nwanade C."/>
            <person name="Wang M."/>
            <person name="Masoudi A."/>
            <person name="Yu Z."/>
            <person name="Liu J."/>
        </authorList>
    </citation>
    <scope>NUCLEOTIDE SEQUENCE</scope>
    <source>
        <strain evidence="1">S122</strain>
        <plasmid evidence="1">unnamed1</plasmid>
    </source>
</reference>
<geneLocation type="plasmid" evidence="1 2">
    <name>unnamed1</name>
</geneLocation>
<dbReference type="AlphaFoldDB" id="A0A9Q9HIZ6"/>
<protein>
    <submittedName>
        <fullName evidence="1">Abi family protein</fullName>
    </submittedName>
</protein>
<organism evidence="1 2">
    <name type="scientific">Leisingera caerulea</name>
    <name type="common">Phaeobacter caeruleus</name>
    <dbReference type="NCBI Taxonomy" id="506591"/>
    <lineage>
        <taxon>Bacteria</taxon>
        <taxon>Pseudomonadati</taxon>
        <taxon>Pseudomonadota</taxon>
        <taxon>Alphaproteobacteria</taxon>
        <taxon>Rhodobacterales</taxon>
        <taxon>Roseobacteraceae</taxon>
        <taxon>Leisingera</taxon>
    </lineage>
</organism>
<sequence length="325" mass="38061">MLIYLKPFRPTEECLDIMLLRGLVVHDRQHALRSLRRIGYYRLSAFSYPFRDFCPLNGNENELGRCDRFRSGTHFDQVIDFYLFDKSLRIRLLDAIERIEVALRTTLIDVIGKQSPYAHRDARTYKSRFSQPDENGNVPLHQFIEGLDRHFDRSKEEYAKHFRAKYPGRPPIWIEADTWDWGNLAHIVANLDDKHKDGIATRIHPDLQRKTFSSWVTALNEVRNGCAHHSRIWNKPLVNSPGVPPKGTIPELDHLRQNREGDDAPTKRIYSAIVVMTFLLQSYYPRTKWHIRLRDELLNVKLPDQIGMNTAGFPDDWTAQSIWSD</sequence>
<name>A0A9Q9HIZ6_LEICA</name>
<dbReference type="Proteomes" id="UP001058713">
    <property type="component" value="Plasmid unnamed1"/>
</dbReference>
<evidence type="ECO:0000313" key="2">
    <source>
        <dbReference type="Proteomes" id="UP001058713"/>
    </source>
</evidence>
<accession>A0A9Q9HIZ6</accession>
<dbReference type="EMBL" id="CP081071">
    <property type="protein sequence ID" value="UWQ56008.1"/>
    <property type="molecule type" value="Genomic_DNA"/>
</dbReference>
<dbReference type="PIRSF" id="PIRSF034934">
    <property type="entry name" value="AbiF_AbiD"/>
    <property type="match status" value="1"/>
</dbReference>
<gene>
    <name evidence="1" type="ORF">K3721_18815</name>
</gene>
<keyword evidence="1" id="KW-0614">Plasmid</keyword>
<dbReference type="Pfam" id="PF07751">
    <property type="entry name" value="Abi_2"/>
    <property type="match status" value="1"/>
</dbReference>
<dbReference type="RefSeq" id="WP_259972788.1">
    <property type="nucleotide sequence ID" value="NZ_CP081071.1"/>
</dbReference>
<proteinExistence type="predicted"/>
<dbReference type="KEGG" id="lcae:K3721_18815"/>
<evidence type="ECO:0000313" key="1">
    <source>
        <dbReference type="EMBL" id="UWQ56008.1"/>
    </source>
</evidence>
<dbReference type="InterPro" id="IPR017034">
    <property type="entry name" value="Abi_system_AbiD/AbiF"/>
</dbReference>
<dbReference type="InterPro" id="IPR011664">
    <property type="entry name" value="Abi_system_AbiD/AbiF-like"/>
</dbReference>